<sequence>MTSLRRHLRMARRGLGYTVAIALVLVALVLGVASQVLPLAERNPDRIAQWLSQRAGRPLAFDRVETEWTRRGPLLRLDNLRVGEGGQAFTVGDAEMLVSIYAGLLPGTPLSELRVRGLDLTLERTPDGRWHARGLPGQQQSGADPFDALERLGELQVIDARLAVVAPALGIDTHLPQVDLRLRVDGQRLRAGVRAWPARGGYDSQPVEGVLELDRSSGDGRVYAGARRVDLSHWAPLLDLMGVAAEAGNGRAEAWARLDGLRVAEVTAQGELAAVVLRGTPLGPGAPAPRMRLQKVDALARWQQVDGGWRVDAPRLQLTTDDGASRLDGLRLAGGTQYGLSAEQLDIAPLAAVASLSDRVPAGLRRWILQARPQASLRDVAVAGERGGPLHAVARINGFGFAPVGDRPGMRGLAGRFEGDADGFRFVLDPASSWVFDWPSGFGRAHAATLDGTLTGWRDGDGWRVGTDALRIAGDDFGATARGSLWWQGDGSRPWLDLAATVDETALPVAKRFWIRHLMSANLVDWLDTALVAGTVQDGKALVAGDLDDWPFEDNDGRFEATAHIADATVRFQPDWPAAEQVDLDAAFIADGFSLEGNGALGGIAIGELAAGIDHYDGGRLAVDAQGRADAVELVRLLRASPLRELHPETFDSVRASGPAAVDFHLRLPLERDATLAINGDVELANARLSDPRWDLSFDRVNGRAEFTRAGFHAENLQVRHAGRPGVLRLRAGDGHVKARGNLFEAAVEAEFGIDELLDRAEPLAWLEPHVDGRSRWNLEVAVPKGSTGDTARLQLRSDLAGTTLALPAPLSKPSAATLATTVEIPLPLDAGEVRVSLGQRLGVRARTVGDRTGIRIALGGNRVDQPPPASGLVATGRADTLDAIEWLGLVRGGSAGPSSGRPGDGSLPLQRIDVTAARLQLLGGVFPDTRLLVVPAPDGAIAARAEGASLQGELLLPAGDEAVAGKFSRVHWRSARAGTGAATGTGASADRPAARAAVATTASPAQNGSAASGINPADIPPLLIEVDDLRLADAHLGKASLRTRPTGAGMRVDQLQARNGKQLIELSGSWLGHGGSERTHLTAKVDSEDFGRLLTGLGHGGRLAGGHGQVRLDAGWTGSPAEFDVGVLDGDLTLAARDGRLLEVEPGAGRVLGLLSIAELPRRLSLDFRDFFSKGFAFNHVEGRISFDRGRASSDNLQIDGPAAEINIRGAANLREETFNQTIEVLPKTGNLLTAVGAIAGGPVGAAIGAAANAVLQKPLGQIGAKTYKVTGPWEEPKVEVISREQGRLSAAKAAPAG</sequence>
<gene>
    <name evidence="3" type="ORF">LYB30171_01783</name>
</gene>
<dbReference type="Proteomes" id="UP000680116">
    <property type="component" value="Chromosome"/>
</dbReference>
<feature type="compositionally biased region" description="Low complexity" evidence="1">
    <location>
        <begin position="980"/>
        <end position="1006"/>
    </location>
</feature>
<dbReference type="InterPro" id="IPR025263">
    <property type="entry name" value="YhdP_central"/>
</dbReference>
<dbReference type="EMBL" id="OU015430">
    <property type="protein sequence ID" value="CAG4974923.1"/>
    <property type="molecule type" value="Genomic_DNA"/>
</dbReference>
<keyword evidence="4" id="KW-1185">Reference proteome</keyword>
<dbReference type="PANTHER" id="PTHR38690:SF1">
    <property type="entry name" value="PROTEASE"/>
    <property type="match status" value="1"/>
</dbReference>
<dbReference type="InterPro" id="IPR011836">
    <property type="entry name" value="YhdP"/>
</dbReference>
<evidence type="ECO:0000313" key="4">
    <source>
        <dbReference type="Proteomes" id="UP000680116"/>
    </source>
</evidence>
<name>A0ABM8UGK1_9GAMM</name>
<dbReference type="NCBIfam" id="TIGR02099">
    <property type="entry name" value="YhdP family protein"/>
    <property type="match status" value="1"/>
</dbReference>
<protein>
    <recommendedName>
        <fullName evidence="2">YhdP central domain-containing protein</fullName>
    </recommendedName>
</protein>
<evidence type="ECO:0000259" key="2">
    <source>
        <dbReference type="Pfam" id="PF13116"/>
    </source>
</evidence>
<evidence type="ECO:0000313" key="3">
    <source>
        <dbReference type="EMBL" id="CAG4974923.1"/>
    </source>
</evidence>
<dbReference type="Pfam" id="PF13116">
    <property type="entry name" value="YhdP"/>
    <property type="match status" value="1"/>
</dbReference>
<dbReference type="RefSeq" id="WP_215218358.1">
    <property type="nucleotide sequence ID" value="NZ_OU015430.1"/>
</dbReference>
<feature type="domain" description="YhdP central" evidence="2">
    <location>
        <begin position="8"/>
        <end position="1280"/>
    </location>
</feature>
<evidence type="ECO:0000256" key="1">
    <source>
        <dbReference type="SAM" id="MobiDB-lite"/>
    </source>
</evidence>
<dbReference type="PANTHER" id="PTHR38690">
    <property type="entry name" value="PROTEASE-RELATED"/>
    <property type="match status" value="1"/>
</dbReference>
<reference evidence="3 4" key="1">
    <citation type="submission" date="2021-04" db="EMBL/GenBank/DDBJ databases">
        <authorList>
            <person name="Rodrigo-Torres L."/>
            <person name="Arahal R. D."/>
            <person name="Lucena T."/>
        </authorList>
    </citation>
    <scope>NUCLEOTIDE SEQUENCE [LARGE SCALE GENOMIC DNA]</scope>
    <source>
        <strain evidence="3 4">CECT 30171</strain>
    </source>
</reference>
<feature type="region of interest" description="Disordered" evidence="1">
    <location>
        <begin position="980"/>
        <end position="1015"/>
    </location>
</feature>
<accession>A0ABM8UGK1</accession>
<organism evidence="3 4">
    <name type="scientific">Novilysobacter luteus</name>
    <dbReference type="NCBI Taxonomy" id="2822368"/>
    <lineage>
        <taxon>Bacteria</taxon>
        <taxon>Pseudomonadati</taxon>
        <taxon>Pseudomonadota</taxon>
        <taxon>Gammaproteobacteria</taxon>
        <taxon>Lysobacterales</taxon>
        <taxon>Lysobacteraceae</taxon>
        <taxon>Novilysobacter</taxon>
    </lineage>
</organism>
<proteinExistence type="predicted"/>